<dbReference type="RefSeq" id="WP_345149472.1">
    <property type="nucleotide sequence ID" value="NZ_BAABEO010000009.1"/>
</dbReference>
<sequence>MEILDVLIDNTLRHGRGTVTVRAADEGTHLGITIIDTGPRPAGDIFQRNGTGGAGEGMSLVLARELAGSIGCHLGLDTPRQTVFTLKLPTPSFAQPPSGTATGSGPKQAQGHSRARAPGLNPSPRRGVPVPNRRCPFPVRLENVHAFRL</sequence>
<dbReference type="Proteomes" id="UP001500752">
    <property type="component" value="Unassembled WGS sequence"/>
</dbReference>
<feature type="region of interest" description="Disordered" evidence="1">
    <location>
        <begin position="88"/>
        <end position="135"/>
    </location>
</feature>
<name>A0ABP7C1A7_9MICC</name>
<feature type="compositionally biased region" description="Polar residues" evidence="1">
    <location>
        <begin position="92"/>
        <end position="111"/>
    </location>
</feature>
<dbReference type="SUPFAM" id="SSF55874">
    <property type="entry name" value="ATPase domain of HSP90 chaperone/DNA topoisomerase II/histidine kinase"/>
    <property type="match status" value="1"/>
</dbReference>
<evidence type="ECO:0000256" key="1">
    <source>
        <dbReference type="SAM" id="MobiDB-lite"/>
    </source>
</evidence>
<evidence type="ECO:0000313" key="4">
    <source>
        <dbReference type="Proteomes" id="UP001500752"/>
    </source>
</evidence>
<organism evidence="3 4">
    <name type="scientific">Arthrobacter ginkgonis</name>
    <dbReference type="NCBI Taxonomy" id="1630594"/>
    <lineage>
        <taxon>Bacteria</taxon>
        <taxon>Bacillati</taxon>
        <taxon>Actinomycetota</taxon>
        <taxon>Actinomycetes</taxon>
        <taxon>Micrococcales</taxon>
        <taxon>Micrococcaceae</taxon>
        <taxon>Arthrobacter</taxon>
    </lineage>
</organism>
<proteinExistence type="predicted"/>
<gene>
    <name evidence="3" type="ORF">GCM10023081_13400</name>
</gene>
<dbReference type="InterPro" id="IPR036890">
    <property type="entry name" value="HATPase_C_sf"/>
</dbReference>
<evidence type="ECO:0000313" key="3">
    <source>
        <dbReference type="EMBL" id="GAA3676444.1"/>
    </source>
</evidence>
<dbReference type="InterPro" id="IPR003594">
    <property type="entry name" value="HATPase_dom"/>
</dbReference>
<comment type="caution">
    <text evidence="3">The sequence shown here is derived from an EMBL/GenBank/DDBJ whole genome shotgun (WGS) entry which is preliminary data.</text>
</comment>
<protein>
    <recommendedName>
        <fullName evidence="2">Histidine kinase/HSP90-like ATPase domain-containing protein</fullName>
    </recommendedName>
</protein>
<evidence type="ECO:0000259" key="2">
    <source>
        <dbReference type="Pfam" id="PF02518"/>
    </source>
</evidence>
<keyword evidence="4" id="KW-1185">Reference proteome</keyword>
<dbReference type="EMBL" id="BAABEO010000009">
    <property type="protein sequence ID" value="GAA3676444.1"/>
    <property type="molecule type" value="Genomic_DNA"/>
</dbReference>
<feature type="domain" description="Histidine kinase/HSP90-like ATPase" evidence="2">
    <location>
        <begin position="2"/>
        <end position="91"/>
    </location>
</feature>
<dbReference type="Gene3D" id="3.30.565.10">
    <property type="entry name" value="Histidine kinase-like ATPase, C-terminal domain"/>
    <property type="match status" value="1"/>
</dbReference>
<accession>A0ABP7C1A7</accession>
<reference evidence="4" key="1">
    <citation type="journal article" date="2019" name="Int. J. Syst. Evol. Microbiol.">
        <title>The Global Catalogue of Microorganisms (GCM) 10K type strain sequencing project: providing services to taxonomists for standard genome sequencing and annotation.</title>
        <authorList>
            <consortium name="The Broad Institute Genomics Platform"/>
            <consortium name="The Broad Institute Genome Sequencing Center for Infectious Disease"/>
            <person name="Wu L."/>
            <person name="Ma J."/>
        </authorList>
    </citation>
    <scope>NUCLEOTIDE SEQUENCE [LARGE SCALE GENOMIC DNA]</scope>
    <source>
        <strain evidence="4">JCM 30742</strain>
    </source>
</reference>
<dbReference type="Pfam" id="PF02518">
    <property type="entry name" value="HATPase_c"/>
    <property type="match status" value="1"/>
</dbReference>